<dbReference type="SUPFAM" id="SSF51905">
    <property type="entry name" value="FAD/NAD(P)-binding domain"/>
    <property type="match status" value="1"/>
</dbReference>
<keyword evidence="4 5" id="KW-0503">Monooxygenase</keyword>
<proteinExistence type="inferred from homology"/>
<comment type="domain">
    <text evidence="5">Consists of an N-terminal FAD-binding domain with a Rossman fold and a C-terminal substrate-binding domain.</text>
</comment>
<dbReference type="HAMAP" id="MF_00845">
    <property type="entry name" value="TetX_monooxygenase"/>
    <property type="match status" value="1"/>
</dbReference>
<keyword evidence="2 5" id="KW-0274">FAD</keyword>
<evidence type="ECO:0000259" key="6">
    <source>
        <dbReference type="Pfam" id="PF01494"/>
    </source>
</evidence>
<keyword evidence="5" id="KW-0547">Nucleotide-binding</keyword>
<evidence type="ECO:0000256" key="1">
    <source>
        <dbReference type="ARBA" id="ARBA00022630"/>
    </source>
</evidence>
<comment type="function">
    <text evidence="5">An FAD-requiring monooxygenase active on some tetracycline antibiotic derivatives, which leads to their inactivation. Hydroxylates carbon 11a of tetracycline and some analogs.</text>
</comment>
<feature type="binding site" evidence="5">
    <location>
        <position position="34"/>
    </location>
    <ligand>
        <name>NADPH</name>
        <dbReference type="ChEBI" id="CHEBI:57783"/>
    </ligand>
</feature>
<dbReference type="Gene3D" id="3.50.50.60">
    <property type="entry name" value="FAD/NAD(P)-binding domain"/>
    <property type="match status" value="1"/>
</dbReference>
<feature type="binding site" evidence="5">
    <location>
        <position position="41"/>
    </location>
    <ligand>
        <name>FAD</name>
        <dbReference type="ChEBI" id="CHEBI:57692"/>
    </ligand>
</feature>
<feature type="binding site" evidence="5">
    <location>
        <position position="98"/>
    </location>
    <ligand>
        <name>FAD</name>
        <dbReference type="ChEBI" id="CHEBI:57692"/>
    </ligand>
</feature>
<evidence type="ECO:0000256" key="5">
    <source>
        <dbReference type="HAMAP-Rule" id="MF_00845"/>
    </source>
</evidence>
<evidence type="ECO:0000256" key="4">
    <source>
        <dbReference type="ARBA" id="ARBA00023033"/>
    </source>
</evidence>
<evidence type="ECO:0000313" key="8">
    <source>
        <dbReference type="Proteomes" id="UP001501710"/>
    </source>
</evidence>
<feature type="domain" description="FAD-binding" evidence="6">
    <location>
        <begin position="2"/>
        <end position="190"/>
    </location>
</feature>
<feature type="binding site" evidence="5">
    <location>
        <position position="298"/>
    </location>
    <ligand>
        <name>FAD</name>
        <dbReference type="ChEBI" id="CHEBI:57692"/>
    </ligand>
</feature>
<dbReference type="Pfam" id="PF01494">
    <property type="entry name" value="FAD_binding_3"/>
    <property type="match status" value="1"/>
</dbReference>
<dbReference type="PANTHER" id="PTHR46972">
    <property type="entry name" value="MONOOXYGENASE ASQM-RELATED"/>
    <property type="match status" value="1"/>
</dbReference>
<dbReference type="PANTHER" id="PTHR46972:SF1">
    <property type="entry name" value="FAD DEPENDENT OXIDOREDUCTASE DOMAIN-CONTAINING PROTEIN"/>
    <property type="match status" value="1"/>
</dbReference>
<comment type="catalytic activity">
    <reaction evidence="5">
        <text>a tetracycline + NADPH + O2 + H(+) = an 11a-hydroxytetracycline + NADP(+) + H2O</text>
        <dbReference type="Rhea" id="RHEA:61444"/>
        <dbReference type="ChEBI" id="CHEBI:15377"/>
        <dbReference type="ChEBI" id="CHEBI:15378"/>
        <dbReference type="ChEBI" id="CHEBI:15379"/>
        <dbReference type="ChEBI" id="CHEBI:57783"/>
        <dbReference type="ChEBI" id="CHEBI:58349"/>
        <dbReference type="ChEBI" id="CHEBI:144644"/>
        <dbReference type="ChEBI" id="CHEBI:144645"/>
    </reaction>
</comment>
<keyword evidence="5" id="KW-0963">Cytoplasm</keyword>
<reference evidence="8" key="1">
    <citation type="journal article" date="2019" name="Int. J. Syst. Evol. Microbiol.">
        <title>The Global Catalogue of Microorganisms (GCM) 10K type strain sequencing project: providing services to taxonomists for standard genome sequencing and annotation.</title>
        <authorList>
            <consortium name="The Broad Institute Genomics Platform"/>
            <consortium name="The Broad Institute Genome Sequencing Center for Infectious Disease"/>
            <person name="Wu L."/>
            <person name="Ma J."/>
        </authorList>
    </citation>
    <scope>NUCLEOTIDE SEQUENCE [LARGE SCALE GENOMIC DNA]</scope>
    <source>
        <strain evidence="8">JCM 17440</strain>
    </source>
</reference>
<comment type="subunit">
    <text evidence="5">Monomer.</text>
</comment>
<keyword evidence="8" id="KW-1185">Reference proteome</keyword>
<dbReference type="Proteomes" id="UP001501710">
    <property type="component" value="Unassembled WGS sequence"/>
</dbReference>
<dbReference type="InterPro" id="IPR036188">
    <property type="entry name" value="FAD/NAD-bd_sf"/>
</dbReference>
<dbReference type="InterPro" id="IPR002938">
    <property type="entry name" value="FAD-bd"/>
</dbReference>
<comment type="cofactor">
    <cofactor evidence="5">
        <name>FAD</name>
        <dbReference type="ChEBI" id="CHEBI:57692"/>
    </cofactor>
</comment>
<comment type="caution">
    <text evidence="7">The sequence shown here is derived from an EMBL/GenBank/DDBJ whole genome shotgun (WGS) entry which is preliminary data.</text>
</comment>
<comment type="subcellular location">
    <subcellularLocation>
        <location evidence="5">Cytoplasm</location>
    </subcellularLocation>
</comment>
<keyword evidence="1 5" id="KW-0285">Flavoprotein</keyword>
<protein>
    <recommendedName>
        <fullName evidence="5">Flavin-dependent monooxygenase</fullName>
    </recommendedName>
    <alternativeName>
        <fullName evidence="5">TetX monooxygenase</fullName>
        <shortName evidence="5">TetX</shortName>
        <ecNumber evidence="5">1.14.13.-</ecNumber>
    </alternativeName>
</protein>
<evidence type="ECO:0000256" key="2">
    <source>
        <dbReference type="ARBA" id="ARBA00022827"/>
    </source>
</evidence>
<dbReference type="InterPro" id="IPR043683">
    <property type="entry name" value="TetX_monooxygenase"/>
</dbReference>
<evidence type="ECO:0000256" key="3">
    <source>
        <dbReference type="ARBA" id="ARBA00023002"/>
    </source>
</evidence>
<organism evidence="7 8">
    <name type="scientific">Actinomadura meridiana</name>
    <dbReference type="NCBI Taxonomy" id="559626"/>
    <lineage>
        <taxon>Bacteria</taxon>
        <taxon>Bacillati</taxon>
        <taxon>Actinomycetota</taxon>
        <taxon>Actinomycetes</taxon>
        <taxon>Streptosporangiales</taxon>
        <taxon>Thermomonosporaceae</taxon>
        <taxon>Actinomadura</taxon>
    </lineage>
</organism>
<dbReference type="EC" id="1.14.13.-" evidence="5"/>
<comment type="similarity">
    <text evidence="5">Belongs to the aromatic-ring hydroxylase family. TetX subfamily.</text>
</comment>
<sequence>MVGGGPAGLTFARVLHRHGHRVTVFERDPAPDSRPPGGTLDLHQRLGQLALDKAGLLEEFQALSRPEGQAMRILDTDGAVLRDWQARPDEQANPEIDRGQLRDLLLGPLDVQWGRDVTEVVPGTQDGALVRFADGRQETFDLVVGADGAWSRVRAAVSSATPRYTGVTYVETSVDDVDTRHPDLARLIGDGSVAVYGVNRALVAQRNSGGHVKVYAQFRAPLDWHTNLELHLGLTGCGRLDLADVEAVRSSLLALFDGWAAPVLDLLRHGTSFVHRSLYVLPVSHTWEHVPGVTLLGDAAHLMPPLGVGANLAMLEGAELAESVAGPGDLDEGVRAFEEQMWARAGRWAKITAAGLERLVSPDPSEALALFDEVQPS</sequence>
<dbReference type="EMBL" id="BAABAS010000004">
    <property type="protein sequence ID" value="GAA4226552.1"/>
    <property type="molecule type" value="Genomic_DNA"/>
</dbReference>
<evidence type="ECO:0000313" key="7">
    <source>
        <dbReference type="EMBL" id="GAA4226552.1"/>
    </source>
</evidence>
<keyword evidence="5" id="KW-0521">NADP</keyword>
<name>A0ABP8BUD5_9ACTN</name>
<accession>A0ABP8BUD5</accession>
<keyword evidence="3 5" id="KW-0560">Oxidoreductase</keyword>
<gene>
    <name evidence="7" type="ORF">GCM10022254_11920</name>
</gene>